<dbReference type="CDD" id="cd18186">
    <property type="entry name" value="BTB_POZ_ZBTB_KLHL-like"/>
    <property type="match status" value="1"/>
</dbReference>
<dbReference type="InterPro" id="IPR000210">
    <property type="entry name" value="BTB/POZ_dom"/>
</dbReference>
<accession>M3B8F0</accession>
<protein>
    <recommendedName>
        <fullName evidence="1">BTB domain-containing protein</fullName>
    </recommendedName>
</protein>
<dbReference type="Pfam" id="PF00651">
    <property type="entry name" value="BTB"/>
    <property type="match status" value="1"/>
</dbReference>
<dbReference type="Proteomes" id="UP000016932">
    <property type="component" value="Unassembled WGS sequence"/>
</dbReference>
<dbReference type="SUPFAM" id="SSF54695">
    <property type="entry name" value="POZ domain"/>
    <property type="match status" value="1"/>
</dbReference>
<dbReference type="Gene3D" id="3.30.710.10">
    <property type="entry name" value="Potassium Channel Kv1.1, Chain A"/>
    <property type="match status" value="1"/>
</dbReference>
<dbReference type="EMBL" id="KB446556">
    <property type="protein sequence ID" value="EME85593.1"/>
    <property type="molecule type" value="Genomic_DNA"/>
</dbReference>
<dbReference type="VEuPathDB" id="FungiDB:MYCFIDRAFT_181727"/>
<evidence type="ECO:0000259" key="1">
    <source>
        <dbReference type="Pfam" id="PF00651"/>
    </source>
</evidence>
<feature type="domain" description="BTB" evidence="1">
    <location>
        <begin position="17"/>
        <end position="44"/>
    </location>
</feature>
<evidence type="ECO:0000313" key="3">
    <source>
        <dbReference type="Proteomes" id="UP000016932"/>
    </source>
</evidence>
<name>M3B8F0_PSEFD</name>
<reference evidence="2 3" key="1">
    <citation type="journal article" date="2012" name="PLoS Pathog.">
        <title>Diverse lifestyles and strategies of plant pathogenesis encoded in the genomes of eighteen Dothideomycetes fungi.</title>
        <authorList>
            <person name="Ohm R.A."/>
            <person name="Feau N."/>
            <person name="Henrissat B."/>
            <person name="Schoch C.L."/>
            <person name="Horwitz B.A."/>
            <person name="Barry K.W."/>
            <person name="Condon B.J."/>
            <person name="Copeland A.C."/>
            <person name="Dhillon B."/>
            <person name="Glaser F."/>
            <person name="Hesse C.N."/>
            <person name="Kosti I."/>
            <person name="LaButti K."/>
            <person name="Lindquist E.A."/>
            <person name="Lucas S."/>
            <person name="Salamov A.A."/>
            <person name="Bradshaw R.E."/>
            <person name="Ciuffetti L."/>
            <person name="Hamelin R.C."/>
            <person name="Kema G.H.J."/>
            <person name="Lawrence C."/>
            <person name="Scott J.A."/>
            <person name="Spatafora J.W."/>
            <person name="Turgeon B.G."/>
            <person name="de Wit P.J.G.M."/>
            <person name="Zhong S."/>
            <person name="Goodwin S.B."/>
            <person name="Grigoriev I.V."/>
        </authorList>
    </citation>
    <scope>NUCLEOTIDE SEQUENCE [LARGE SCALE GENOMIC DNA]</scope>
    <source>
        <strain evidence="2 3">CIRAD86</strain>
    </source>
</reference>
<dbReference type="InterPro" id="IPR011333">
    <property type="entry name" value="SKP1/BTB/POZ_sf"/>
</dbReference>
<organism evidence="2 3">
    <name type="scientific">Pseudocercospora fijiensis (strain CIRAD86)</name>
    <name type="common">Black leaf streak disease fungus</name>
    <name type="synonym">Mycosphaerella fijiensis</name>
    <dbReference type="NCBI Taxonomy" id="383855"/>
    <lineage>
        <taxon>Eukaryota</taxon>
        <taxon>Fungi</taxon>
        <taxon>Dikarya</taxon>
        <taxon>Ascomycota</taxon>
        <taxon>Pezizomycotina</taxon>
        <taxon>Dothideomycetes</taxon>
        <taxon>Dothideomycetidae</taxon>
        <taxon>Mycosphaerellales</taxon>
        <taxon>Mycosphaerellaceae</taxon>
        <taxon>Pseudocercospora</taxon>
    </lineage>
</organism>
<evidence type="ECO:0000313" key="2">
    <source>
        <dbReference type="EMBL" id="EME85593.1"/>
    </source>
</evidence>
<dbReference type="OrthoDB" id="6359816at2759"/>
<dbReference type="KEGG" id="pfj:MYCFIDRAFT_181727"/>
<dbReference type="GeneID" id="19334567"/>
<dbReference type="AlphaFoldDB" id="M3B8F0"/>
<dbReference type="RefSeq" id="XP_007923155.1">
    <property type="nucleotide sequence ID" value="XM_007924964.1"/>
</dbReference>
<dbReference type="HOGENOM" id="CLU_3015210_0_0_1"/>
<gene>
    <name evidence="2" type="ORF">MYCFIDRAFT_181727</name>
</gene>
<proteinExistence type="predicted"/>
<sequence>MASLCSASPACLGGADADTAIHCGSHTYNVHRAVVCARSPVMAAEYECGSQVRPHN</sequence>
<keyword evidence="3" id="KW-1185">Reference proteome</keyword>